<feature type="coiled-coil region" evidence="19">
    <location>
        <begin position="188"/>
        <end position="246"/>
    </location>
</feature>
<keyword evidence="11" id="KW-0496">Mitochondrion</keyword>
<evidence type="ECO:0000256" key="6">
    <source>
        <dbReference type="ARBA" id="ARBA00022553"/>
    </source>
</evidence>
<accession>A0AAN7SCK8</accession>
<evidence type="ECO:0000256" key="4">
    <source>
        <dbReference type="ARBA" id="ARBA00022475"/>
    </source>
</evidence>
<dbReference type="SUPFAM" id="SSF49879">
    <property type="entry name" value="SMAD/FHA domain"/>
    <property type="match status" value="1"/>
</dbReference>
<keyword evidence="6" id="KW-0597">Phosphoprotein</keyword>
<dbReference type="InterPro" id="IPR051176">
    <property type="entry name" value="Cent_Immune-Sig_Mod"/>
</dbReference>
<feature type="coiled-coil region" evidence="19">
    <location>
        <begin position="530"/>
        <end position="564"/>
    </location>
</feature>
<evidence type="ECO:0000256" key="2">
    <source>
        <dbReference type="ARBA" id="ARBA00004304"/>
    </source>
</evidence>
<keyword evidence="8" id="KW-0256">Endoplasmic reticulum</keyword>
<gene>
    <name evidence="23" type="ORF">RN001_013862</name>
</gene>
<evidence type="ECO:0000256" key="12">
    <source>
        <dbReference type="ARBA" id="ARBA00023136"/>
    </source>
</evidence>
<feature type="compositionally biased region" description="Acidic residues" evidence="20">
    <location>
        <begin position="494"/>
        <end position="509"/>
    </location>
</feature>
<evidence type="ECO:0000256" key="8">
    <source>
        <dbReference type="ARBA" id="ARBA00022824"/>
    </source>
</evidence>
<keyword evidence="10 19" id="KW-0175">Coiled coil</keyword>
<evidence type="ECO:0000256" key="14">
    <source>
        <dbReference type="ARBA" id="ARBA00057671"/>
    </source>
</evidence>
<dbReference type="CDD" id="cd22679">
    <property type="entry name" value="FHA_SLMAP"/>
    <property type="match status" value="1"/>
</dbReference>
<evidence type="ECO:0000313" key="24">
    <source>
        <dbReference type="Proteomes" id="UP001353858"/>
    </source>
</evidence>
<feature type="region of interest" description="Disordered" evidence="20">
    <location>
        <begin position="407"/>
        <end position="427"/>
    </location>
</feature>
<dbReference type="AlphaFoldDB" id="A0AAN7SCK8"/>
<dbReference type="GO" id="GO:0042383">
    <property type="term" value="C:sarcolemma"/>
    <property type="evidence" value="ECO:0007669"/>
    <property type="project" value="UniProtKB-SubCell"/>
</dbReference>
<keyword evidence="9 21" id="KW-1133">Transmembrane helix</keyword>
<dbReference type="CDD" id="cd21911">
    <property type="entry name" value="CC1_SLMAP"/>
    <property type="match status" value="1"/>
</dbReference>
<evidence type="ECO:0000313" key="23">
    <source>
        <dbReference type="EMBL" id="KAK4874502.1"/>
    </source>
</evidence>
<feature type="transmembrane region" description="Helical" evidence="21">
    <location>
        <begin position="700"/>
        <end position="716"/>
    </location>
</feature>
<evidence type="ECO:0000256" key="19">
    <source>
        <dbReference type="SAM" id="Coils"/>
    </source>
</evidence>
<evidence type="ECO:0000256" key="7">
    <source>
        <dbReference type="ARBA" id="ARBA00022692"/>
    </source>
</evidence>
<dbReference type="GO" id="GO:0031966">
    <property type="term" value="C:mitochondrial membrane"/>
    <property type="evidence" value="ECO:0007669"/>
    <property type="project" value="UniProtKB-SubCell"/>
</dbReference>
<comment type="similarity">
    <text evidence="16">Belongs to the SLMAP family.</text>
</comment>
<dbReference type="GO" id="GO:0005789">
    <property type="term" value="C:endoplasmic reticulum membrane"/>
    <property type="evidence" value="ECO:0007669"/>
    <property type="project" value="UniProtKB-SubCell"/>
</dbReference>
<feature type="compositionally biased region" description="Basic and acidic residues" evidence="20">
    <location>
        <begin position="479"/>
        <end position="493"/>
    </location>
</feature>
<keyword evidence="24" id="KW-1185">Reference proteome</keyword>
<dbReference type="Gene3D" id="2.60.200.20">
    <property type="match status" value="1"/>
</dbReference>
<keyword evidence="12 21" id="KW-0472">Membrane</keyword>
<evidence type="ECO:0000259" key="22">
    <source>
        <dbReference type="PROSITE" id="PS50006"/>
    </source>
</evidence>
<comment type="subunit">
    <text evidence="17">Homodimer. Interacts with myosin. Interacts with SIKE1 and both associate with the STRIPAK core complex composed of PP2A catalytic and scaffolding subunits, the striatins (PP2A regulatory subunits), the striatin-associated proteins MOB4, STRIP1 and STRIP2, PDCD10 and members of the STE20 kinases, such as STK24 and STK26. Interacts (via FHA domain) with STK3 (when phosphorylated); the interaction associates STK3 with the STRIPAK complex.</text>
</comment>
<name>A0AAN7SCK8_9COLE</name>
<dbReference type="FunFam" id="2.60.200.20:FF:000003">
    <property type="entry name" value="sarcolemmal membrane-associated protein isoform X2"/>
    <property type="match status" value="1"/>
</dbReference>
<dbReference type="Pfam" id="PF00498">
    <property type="entry name" value="FHA"/>
    <property type="match status" value="1"/>
</dbReference>
<evidence type="ECO:0000256" key="20">
    <source>
        <dbReference type="SAM" id="MobiDB-lite"/>
    </source>
</evidence>
<evidence type="ECO:0000256" key="18">
    <source>
        <dbReference type="ARBA" id="ARBA00074026"/>
    </source>
</evidence>
<feature type="domain" description="FHA" evidence="22">
    <location>
        <begin position="58"/>
        <end position="113"/>
    </location>
</feature>
<evidence type="ECO:0000256" key="10">
    <source>
        <dbReference type="ARBA" id="ARBA00023054"/>
    </source>
</evidence>
<feature type="coiled-coil region" evidence="19">
    <location>
        <begin position="288"/>
        <end position="354"/>
    </location>
</feature>
<evidence type="ECO:0000256" key="5">
    <source>
        <dbReference type="ARBA" id="ARBA00022490"/>
    </source>
</evidence>
<dbReference type="SMART" id="SM00240">
    <property type="entry name" value="FHA"/>
    <property type="match status" value="1"/>
</dbReference>
<reference evidence="24" key="1">
    <citation type="submission" date="2023-01" db="EMBL/GenBank/DDBJ databases">
        <title>Key to firefly adult light organ development and bioluminescence: homeobox transcription factors regulate luciferase expression and transportation to peroxisome.</title>
        <authorList>
            <person name="Fu X."/>
        </authorList>
    </citation>
    <scope>NUCLEOTIDE SEQUENCE [LARGE SCALE GENOMIC DNA]</scope>
</reference>
<comment type="caution">
    <text evidence="23">The sequence shown here is derived from an EMBL/GenBank/DDBJ whole genome shotgun (WGS) entry which is preliminary data.</text>
</comment>
<dbReference type="PANTHER" id="PTHR15715">
    <property type="entry name" value="CENTROSOMAL PROTEIN OF 170 KDA"/>
    <property type="match status" value="1"/>
</dbReference>
<proteinExistence type="inferred from homology"/>
<dbReference type="EMBL" id="JARPUR010000006">
    <property type="protein sequence ID" value="KAK4874502.1"/>
    <property type="molecule type" value="Genomic_DNA"/>
</dbReference>
<evidence type="ECO:0000256" key="16">
    <source>
        <dbReference type="ARBA" id="ARBA00061687"/>
    </source>
</evidence>
<evidence type="ECO:0000256" key="1">
    <source>
        <dbReference type="ARBA" id="ARBA00004300"/>
    </source>
</evidence>
<sequence>MVVVSGSWVKNVATYPTPANNNDMVIPTTNIMSAKAILICRPNSHPFQERTLTLDQPVKVGRSVARARATATNAIFDCKVLSRHHAVLWFDNGKFYLQDTKSSNGTFVNNNKLSSSDSEPHEVCSGDIVQFGVDVVENNRKVTHCCIVATLKLYLADGKEAKASPSITESNRHGLVPLDDLYKLNEIIQEACQREQCLENKLNALQQLVEDTQRSSDETWQAYIGEERLLSRVATLENQLLQASKNVTDDQIRDELNKLQDEQMVYQTAAKEALLKLHKEMLDAIALATEQEQAKKTAEQEAVIAKDQLAQVQQELQELANKIMLDQQKMMDEKAQVEQRERELKTQLETETELVTELTIKLEQYKSLVSNPVKELFPLEELEKCSLIYTDDMKLKEGMLADDVEADYNNSNNRSEPENNHINLRVGPVNDNDIDAVVDSEAMCDNEQTNTVISEIRKPSEINVSLDTLMPQSNSDTVENEKELRSDSELVKDDQDDLQEDDSDDDKENEDYVERKVDSKTLKYQFQSLQNELKNQVEHLQLEVKESRKQVSELELALVEQKEINCHKDEECKLLKQELYSFQQNWKESYAELDKLQIPSESSQNDLDTLCSDSCTASSSSSTTSIQEIISGEYSDQVNTQQDISNMEFHLEKIANLEEELVVLKERFSSINDEKVSLNKSLSTLKDEYKHLCNRSYNTLFFYVAPLVLMVLYLLISQHFS</sequence>
<evidence type="ECO:0000256" key="15">
    <source>
        <dbReference type="ARBA" id="ARBA00060409"/>
    </source>
</evidence>
<dbReference type="GO" id="GO:0005813">
    <property type="term" value="C:centrosome"/>
    <property type="evidence" value="ECO:0007669"/>
    <property type="project" value="UniProtKB-SubCell"/>
</dbReference>
<evidence type="ECO:0000256" key="9">
    <source>
        <dbReference type="ARBA" id="ARBA00022989"/>
    </source>
</evidence>
<dbReference type="PANTHER" id="PTHR15715:SF37">
    <property type="entry name" value="LD47843P"/>
    <property type="match status" value="1"/>
</dbReference>
<evidence type="ECO:0000256" key="11">
    <source>
        <dbReference type="ARBA" id="ARBA00023128"/>
    </source>
</evidence>
<protein>
    <recommendedName>
        <fullName evidence="18">Sarcolemmal membrane-associated protein</fullName>
    </recommendedName>
</protein>
<organism evidence="23 24">
    <name type="scientific">Aquatica leii</name>
    <dbReference type="NCBI Taxonomy" id="1421715"/>
    <lineage>
        <taxon>Eukaryota</taxon>
        <taxon>Metazoa</taxon>
        <taxon>Ecdysozoa</taxon>
        <taxon>Arthropoda</taxon>
        <taxon>Hexapoda</taxon>
        <taxon>Insecta</taxon>
        <taxon>Pterygota</taxon>
        <taxon>Neoptera</taxon>
        <taxon>Endopterygota</taxon>
        <taxon>Coleoptera</taxon>
        <taxon>Polyphaga</taxon>
        <taxon>Elateriformia</taxon>
        <taxon>Elateroidea</taxon>
        <taxon>Lampyridae</taxon>
        <taxon>Luciolinae</taxon>
        <taxon>Aquatica</taxon>
    </lineage>
</organism>
<keyword evidence="13" id="KW-0206">Cytoskeleton</keyword>
<feature type="compositionally biased region" description="Polar residues" evidence="20">
    <location>
        <begin position="468"/>
        <end position="477"/>
    </location>
</feature>
<dbReference type="InterPro" id="IPR008984">
    <property type="entry name" value="SMAD_FHA_dom_sf"/>
</dbReference>
<dbReference type="PROSITE" id="PS50006">
    <property type="entry name" value="FHA_DOMAIN"/>
    <property type="match status" value="1"/>
</dbReference>
<evidence type="ECO:0000256" key="3">
    <source>
        <dbReference type="ARBA" id="ARBA00004389"/>
    </source>
</evidence>
<feature type="coiled-coil region" evidence="19">
    <location>
        <begin position="647"/>
        <end position="674"/>
    </location>
</feature>
<keyword evidence="4" id="KW-1003">Cell membrane</keyword>
<evidence type="ECO:0000256" key="13">
    <source>
        <dbReference type="ARBA" id="ARBA00023212"/>
    </source>
</evidence>
<keyword evidence="7 21" id="KW-0812">Transmembrane</keyword>
<dbReference type="Proteomes" id="UP001353858">
    <property type="component" value="Unassembled WGS sequence"/>
</dbReference>
<evidence type="ECO:0000256" key="17">
    <source>
        <dbReference type="ARBA" id="ARBA00066015"/>
    </source>
</evidence>
<dbReference type="InterPro" id="IPR000253">
    <property type="entry name" value="FHA_dom"/>
</dbReference>
<comment type="function">
    <text evidence="14">Associates with the striatin-interacting phosphatase and kinase (STRIPAK) core complex, forming the extended (SIKE1:SLMAP)STRIPAK complex. The (SIKE1:SLMAP)STRIPAK complex dephosphorylates STK3 leading to the inhibition of Hippo signaling and the control of cell growth. May play a role during myoblast fusion.</text>
</comment>
<feature type="region of interest" description="Disordered" evidence="20">
    <location>
        <begin position="468"/>
        <end position="512"/>
    </location>
</feature>
<keyword evidence="5" id="KW-0963">Cytoplasm</keyword>
<comment type="subcellular location">
    <subcellularLocation>
        <location evidence="15">Cell membrane</location>
        <location evidence="15">Sarcolemma</location>
        <topology evidence="15">Single-pass type IV membrane protein</topology>
    </subcellularLocation>
    <subcellularLocation>
        <location evidence="1">Cytoplasm</location>
        <location evidence="1">Cytoskeleton</location>
        <location evidence="1">Microtubule organizing center</location>
        <location evidence="1">Centrosome</location>
    </subcellularLocation>
    <subcellularLocation>
        <location evidence="3">Endoplasmic reticulum membrane</location>
        <topology evidence="3">Single-pass membrane protein</topology>
    </subcellularLocation>
    <subcellularLocation>
        <location evidence="2">Mitochondrion membrane</location>
        <topology evidence="2">Single-pass membrane protein</topology>
    </subcellularLocation>
</comment>
<evidence type="ECO:0000256" key="21">
    <source>
        <dbReference type="SAM" id="Phobius"/>
    </source>
</evidence>